<dbReference type="Gene3D" id="2.40.180.10">
    <property type="entry name" value="Catalase core domain"/>
    <property type="match status" value="1"/>
</dbReference>
<reference evidence="13 14" key="1">
    <citation type="submission" date="2019-06" db="EMBL/GenBank/DDBJ databases">
        <title>Genome Sequence of the Brown Rot Fungal Pathogen Monilinia laxa.</title>
        <authorList>
            <person name="De Miccolis Angelini R.M."/>
            <person name="Landi L."/>
            <person name="Abate D."/>
            <person name="Pollastro S."/>
            <person name="Romanazzi G."/>
            <person name="Faretra F."/>
        </authorList>
    </citation>
    <scope>NUCLEOTIDE SEQUENCE [LARGE SCALE GENOMIC DNA]</scope>
    <source>
        <strain evidence="13 14">Mlax316</strain>
    </source>
</reference>
<dbReference type="PROSITE" id="PS00437">
    <property type="entry name" value="CATALASE_1"/>
    <property type="match status" value="1"/>
</dbReference>
<dbReference type="EMBL" id="VIGI01000005">
    <property type="protein sequence ID" value="KAB8300200.1"/>
    <property type="molecule type" value="Genomic_DNA"/>
</dbReference>
<evidence type="ECO:0000313" key="13">
    <source>
        <dbReference type="EMBL" id="KAB8300200.1"/>
    </source>
</evidence>
<keyword evidence="5 9" id="KW-0560">Oxidoreductase</keyword>
<dbReference type="PROSITE" id="PS00438">
    <property type="entry name" value="CATALASE_2"/>
    <property type="match status" value="1"/>
</dbReference>
<keyword evidence="14" id="KW-1185">Reference proteome</keyword>
<evidence type="ECO:0000256" key="5">
    <source>
        <dbReference type="ARBA" id="ARBA00023002"/>
    </source>
</evidence>
<evidence type="ECO:0000256" key="8">
    <source>
        <dbReference type="ARBA" id="ARBA00044729"/>
    </source>
</evidence>
<dbReference type="PANTHER" id="PTHR11465:SF9">
    <property type="entry name" value="CATALASE"/>
    <property type="match status" value="1"/>
</dbReference>
<feature type="compositionally biased region" description="Basic residues" evidence="11">
    <location>
        <begin position="20"/>
        <end position="35"/>
    </location>
</feature>
<organism evidence="13 14">
    <name type="scientific">Monilinia laxa</name>
    <name type="common">Brown rot fungus</name>
    <name type="synonym">Sclerotinia laxa</name>
    <dbReference type="NCBI Taxonomy" id="61186"/>
    <lineage>
        <taxon>Eukaryota</taxon>
        <taxon>Fungi</taxon>
        <taxon>Dikarya</taxon>
        <taxon>Ascomycota</taxon>
        <taxon>Pezizomycotina</taxon>
        <taxon>Leotiomycetes</taxon>
        <taxon>Helotiales</taxon>
        <taxon>Sclerotiniaceae</taxon>
        <taxon>Monilinia</taxon>
    </lineage>
</organism>
<proteinExistence type="inferred from homology"/>
<keyword evidence="7 9" id="KW-0376">Hydrogen peroxide</keyword>
<sequence>MRDTSTINLNLIFINQVLKSSHHHHHHHHHQHTHHPFVQQQQQDNTVQIAIAIMGANDKSASTFKYNEAPVYTTSNGCPVRHPEEFQRVGTNGPLLLQDFHLIDLLAHFDRERIPERVVHAKGAGAYGEFEVTHDISDITTIDMLSQVGKKTPLVTRFSTVGGEKGSPDSARDPRGFSIKFYTEEGNWDWVYNNTPVFFLRDPTKFPLFIHTQKRNPQTNLKDATMFWDYLSTHQEAVHQVMHLFSDRGTPYSYRHMNGYSGHTHKWFKPDGTFNYVQVHLKTDQGSKTFNNEEAGKMASENPDWHTQDLFDAIDKGDYPSWSVFVQVLSPEQAEKFRWNIFDLTKVWPQGEVPLRPFGKLTLNKNVENYFAEIEQVAFSPSHLVPGVEPSADPVLQSRLFSYPDTHRHRLGVNYQQIPVNAPLRAFNPYHRDGAMAVNGNYGANPNYPSSYRKLTHKPVKATNDHEQWSGAALSFLSEVGPEDYVQAKGLWDVLGKQDGQQANFIGNVSGHLSAAKEDTRKRTYEMFSRVDKDLGAKIAEATEKLAPAPNSKAAGKAEEVLNLRLAMISMIFLMRDEGIGNGHRMGFFGFTKLGFTLQ</sequence>
<evidence type="ECO:0000256" key="6">
    <source>
        <dbReference type="ARBA" id="ARBA00023004"/>
    </source>
</evidence>
<dbReference type="GO" id="GO:0046872">
    <property type="term" value="F:metal ion binding"/>
    <property type="evidence" value="ECO:0007669"/>
    <property type="project" value="UniProtKB-KW"/>
</dbReference>
<evidence type="ECO:0000256" key="1">
    <source>
        <dbReference type="ARBA" id="ARBA00005329"/>
    </source>
</evidence>
<dbReference type="GO" id="GO:0005739">
    <property type="term" value="C:mitochondrion"/>
    <property type="evidence" value="ECO:0007669"/>
    <property type="project" value="TreeGrafter"/>
</dbReference>
<dbReference type="GO" id="GO:0005777">
    <property type="term" value="C:peroxisome"/>
    <property type="evidence" value="ECO:0007669"/>
    <property type="project" value="TreeGrafter"/>
</dbReference>
<keyword evidence="2 9" id="KW-0575">Peroxidase</keyword>
<accession>A0A5N6KAI3</accession>
<keyword evidence="3 9" id="KW-0349">Heme</keyword>
<dbReference type="InterPro" id="IPR024708">
    <property type="entry name" value="Catalase_AS"/>
</dbReference>
<keyword evidence="4 9" id="KW-0479">Metal-binding</keyword>
<feature type="region of interest" description="Disordered" evidence="11">
    <location>
        <begin position="20"/>
        <end position="41"/>
    </location>
</feature>
<dbReference type="OrthoDB" id="6880011at2759"/>
<name>A0A5N6KAI3_MONLA</name>
<dbReference type="CDD" id="cd08157">
    <property type="entry name" value="catalase_fungal"/>
    <property type="match status" value="1"/>
</dbReference>
<dbReference type="GO" id="GO:0004096">
    <property type="term" value="F:catalase activity"/>
    <property type="evidence" value="ECO:0007669"/>
    <property type="project" value="UniProtKB-EC"/>
</dbReference>
<evidence type="ECO:0000256" key="9">
    <source>
        <dbReference type="RuleBase" id="RU000498"/>
    </source>
</evidence>
<dbReference type="EC" id="1.11.1.6" evidence="9"/>
<dbReference type="PRINTS" id="PR00067">
    <property type="entry name" value="CATALASE"/>
</dbReference>
<dbReference type="FunFam" id="2.40.180.10:FF:000001">
    <property type="entry name" value="Catalase"/>
    <property type="match status" value="1"/>
</dbReference>
<dbReference type="Pfam" id="PF00199">
    <property type="entry name" value="Catalase"/>
    <property type="match status" value="1"/>
</dbReference>
<dbReference type="SUPFAM" id="SSF56634">
    <property type="entry name" value="Heme-dependent catalase-like"/>
    <property type="match status" value="1"/>
</dbReference>
<dbReference type="InterPro" id="IPR020835">
    <property type="entry name" value="Catalase_sf"/>
</dbReference>
<evidence type="ECO:0000256" key="2">
    <source>
        <dbReference type="ARBA" id="ARBA00022559"/>
    </source>
</evidence>
<evidence type="ECO:0000256" key="11">
    <source>
        <dbReference type="SAM" id="MobiDB-lite"/>
    </source>
</evidence>
<comment type="similarity">
    <text evidence="1 9">Belongs to the catalase family.</text>
</comment>
<dbReference type="InterPro" id="IPR018028">
    <property type="entry name" value="Catalase"/>
</dbReference>
<comment type="caution">
    <text evidence="13">The sequence shown here is derived from an EMBL/GenBank/DDBJ whole genome shotgun (WGS) entry which is preliminary data.</text>
</comment>
<feature type="domain" description="Catalase core" evidence="12">
    <location>
        <begin position="73"/>
        <end position="456"/>
    </location>
</feature>
<evidence type="ECO:0000256" key="10">
    <source>
        <dbReference type="RuleBase" id="RU004142"/>
    </source>
</evidence>
<dbReference type="Proteomes" id="UP000326757">
    <property type="component" value="Unassembled WGS sequence"/>
</dbReference>
<protein>
    <recommendedName>
        <fullName evidence="9">Catalase</fullName>
        <ecNumber evidence="9">1.11.1.6</ecNumber>
    </recommendedName>
</protein>
<dbReference type="InterPro" id="IPR011614">
    <property type="entry name" value="Catalase_core"/>
</dbReference>
<dbReference type="SMART" id="SM01060">
    <property type="entry name" value="Catalase"/>
    <property type="match status" value="1"/>
</dbReference>
<dbReference type="GO" id="GO:0042542">
    <property type="term" value="P:response to hydrogen peroxide"/>
    <property type="evidence" value="ECO:0007669"/>
    <property type="project" value="TreeGrafter"/>
</dbReference>
<evidence type="ECO:0000256" key="7">
    <source>
        <dbReference type="ARBA" id="ARBA00023324"/>
    </source>
</evidence>
<gene>
    <name evidence="13" type="ORF">EYC80_000421</name>
</gene>
<dbReference type="GO" id="GO:0020037">
    <property type="term" value="F:heme binding"/>
    <property type="evidence" value="ECO:0007669"/>
    <property type="project" value="InterPro"/>
</dbReference>
<comment type="catalytic activity">
    <reaction evidence="9">
        <text>2 H2O2 = O2 + 2 H2O</text>
        <dbReference type="Rhea" id="RHEA:20309"/>
        <dbReference type="ChEBI" id="CHEBI:15377"/>
        <dbReference type="ChEBI" id="CHEBI:15379"/>
        <dbReference type="ChEBI" id="CHEBI:16240"/>
        <dbReference type="EC" id="1.11.1.6"/>
    </reaction>
</comment>
<dbReference type="InterPro" id="IPR002226">
    <property type="entry name" value="Catalase_haem_BS"/>
</dbReference>
<dbReference type="InterPro" id="IPR010582">
    <property type="entry name" value="Catalase_immune_responsive"/>
</dbReference>
<keyword evidence="6 9" id="KW-0408">Iron</keyword>
<evidence type="ECO:0000256" key="3">
    <source>
        <dbReference type="ARBA" id="ARBA00022617"/>
    </source>
</evidence>
<dbReference type="PANTHER" id="PTHR11465">
    <property type="entry name" value="CATALASE"/>
    <property type="match status" value="1"/>
</dbReference>
<dbReference type="GO" id="GO:0042744">
    <property type="term" value="P:hydrogen peroxide catabolic process"/>
    <property type="evidence" value="ECO:0007669"/>
    <property type="project" value="UniProtKB-KW"/>
</dbReference>
<comment type="function">
    <text evidence="8 10">Catalyzes the degradation of hydrogen peroxide (H(2)O(2)) generated by peroxisomal oxidases to water and oxygen, thereby protecting cells from the toxic effects of hydrogen peroxide.</text>
</comment>
<evidence type="ECO:0000259" key="12">
    <source>
        <dbReference type="SMART" id="SM01060"/>
    </source>
</evidence>
<dbReference type="PROSITE" id="PS51402">
    <property type="entry name" value="CATALASE_3"/>
    <property type="match status" value="1"/>
</dbReference>
<dbReference type="Pfam" id="PF06628">
    <property type="entry name" value="Catalase-rel"/>
    <property type="match status" value="1"/>
</dbReference>
<evidence type="ECO:0000256" key="4">
    <source>
        <dbReference type="ARBA" id="ARBA00022723"/>
    </source>
</evidence>
<dbReference type="AlphaFoldDB" id="A0A5N6KAI3"/>
<evidence type="ECO:0000313" key="14">
    <source>
        <dbReference type="Proteomes" id="UP000326757"/>
    </source>
</evidence>